<comment type="caution">
    <text evidence="1">The sequence shown here is derived from an EMBL/GenBank/DDBJ whole genome shotgun (WGS) entry which is preliminary data.</text>
</comment>
<evidence type="ECO:0000313" key="1">
    <source>
        <dbReference type="EMBL" id="PVE76106.1"/>
    </source>
</evidence>
<reference evidence="1 2" key="1">
    <citation type="submission" date="2018-04" db="EMBL/GenBank/DDBJ databases">
        <authorList>
            <person name="Go L.Y."/>
            <person name="Mitchell J.A."/>
        </authorList>
    </citation>
    <scope>NUCLEOTIDE SEQUENCE [LARGE SCALE GENOMIC DNA]</scope>
    <source>
        <strain evidence="1 2">TPD7010</strain>
    </source>
</reference>
<proteinExistence type="predicted"/>
<dbReference type="RefSeq" id="WP_116537188.1">
    <property type="nucleotide sequence ID" value="NZ_QDFT01000011.1"/>
</dbReference>
<gene>
    <name evidence="1" type="ORF">DC432_06635</name>
</gene>
<name>A0A2T7WQ22_MICTE</name>
<evidence type="ECO:0000313" key="2">
    <source>
        <dbReference type="Proteomes" id="UP000244649"/>
    </source>
</evidence>
<organism evidence="1 2">
    <name type="scientific">Microbacterium testaceum</name>
    <name type="common">Aureobacterium testaceum</name>
    <name type="synonym">Brevibacterium testaceum</name>
    <dbReference type="NCBI Taxonomy" id="2033"/>
    <lineage>
        <taxon>Bacteria</taxon>
        <taxon>Bacillati</taxon>
        <taxon>Actinomycetota</taxon>
        <taxon>Actinomycetes</taxon>
        <taxon>Micrococcales</taxon>
        <taxon>Microbacteriaceae</taxon>
        <taxon>Microbacterium</taxon>
    </lineage>
</organism>
<dbReference type="Proteomes" id="UP000244649">
    <property type="component" value="Unassembled WGS sequence"/>
</dbReference>
<accession>A0A2T7WQ22</accession>
<protein>
    <submittedName>
        <fullName evidence="1">Uncharacterized protein</fullName>
    </submittedName>
</protein>
<dbReference type="EMBL" id="QDFT01000011">
    <property type="protein sequence ID" value="PVE76106.1"/>
    <property type="molecule type" value="Genomic_DNA"/>
</dbReference>
<sequence length="82" mass="9293">MSNNGHLNKNDEVCLIPAGDRVSRVLDQWTIQHKEEVDSVLGPFGLSSADLLMPEWTLLCKDEECEHRRIIKRAEGDPTSTF</sequence>
<dbReference type="AlphaFoldDB" id="A0A2T7WQ22"/>